<reference evidence="2" key="1">
    <citation type="submission" date="2019-03" db="EMBL/GenBank/DDBJ databases">
        <title>Metabolic reconstructions from genomes of highly enriched 'Candidatus Accumulibacter' and 'Candidatus Competibacter' bioreactor populations.</title>
        <authorList>
            <person name="Annavajhala M.K."/>
            <person name="Welles L."/>
            <person name="Abbas B."/>
            <person name="Sorokin D."/>
            <person name="Park H."/>
            <person name="Van Loosdrecht M."/>
            <person name="Chandran K."/>
        </authorList>
    </citation>
    <scope>NUCLEOTIDE SEQUENCE</scope>
    <source>
        <strain evidence="2">SBR_L</strain>
    </source>
</reference>
<dbReference type="InterPro" id="IPR019117">
    <property type="entry name" value="CRISPR-assoc_protein_Cmr3"/>
</dbReference>
<sequence length="475" mass="50862">MAFRPAGTWRQGHERRSLATPARQQSRLADRKAGRSGAARQGVRRPGVPRKRQAGRDDPRPRRSTGHRRILRPQRPCLRPSRRTSRSTSMSTYHFVQPLDVLMIRGNKSFGGDGQHGEAVMPPWPSLFAGAFRSALLGKDAGQLASFAHAGDRLAGDLGAVLGSRDEPGSFAINWLSLAILGAEAGVPLAIVPLPADLVAFDAPRVAPLVSLQPTSPPAGSMASGGLPLVAHLRIARQAKPQAGRWLDAAGLAAYLRGELPARTLSSADLFKRETRLGIALDSGSRTAADGALYTSEAIALDSSVGFLVGCEGDGGQLAKTGHLRLGGDGKGARYRAIAFTAPVVPRHAITARRCFRIILATPGVFAGGWLPERVTRCGAGDYRLEGEGFSARLACAAVPRFDTISGWDLARQQPKTAQRVAPAGSVYWFDDFAGDVGKLAEWVASGLWGDNPDRQRRAEGFNRAWLGLWRRNTS</sequence>
<comment type="caution">
    <text evidence="2">The sequence shown here is derived from an EMBL/GenBank/DDBJ whole genome shotgun (WGS) entry which is preliminary data.</text>
</comment>
<feature type="compositionally biased region" description="Basic residues" evidence="1">
    <location>
        <begin position="62"/>
        <end position="72"/>
    </location>
</feature>
<evidence type="ECO:0000256" key="1">
    <source>
        <dbReference type="SAM" id="MobiDB-lite"/>
    </source>
</evidence>
<dbReference type="EMBL" id="SPMX01000079">
    <property type="protein sequence ID" value="NMQ07501.1"/>
    <property type="molecule type" value="Genomic_DNA"/>
</dbReference>
<proteinExistence type="predicted"/>
<evidence type="ECO:0000313" key="2">
    <source>
        <dbReference type="EMBL" id="NMQ07501.1"/>
    </source>
</evidence>
<keyword evidence="3" id="KW-1185">Reference proteome</keyword>
<name>A0ABX1TF02_9PROT</name>
<gene>
    <name evidence="2" type="ORF">E4Q08_20790</name>
</gene>
<dbReference type="Gene3D" id="3.30.70.2940">
    <property type="match status" value="1"/>
</dbReference>
<accession>A0ABX1TF02</accession>
<protein>
    <submittedName>
        <fullName evidence="2">Type III-B CRISPR module-associated protein Cmr3</fullName>
    </submittedName>
</protein>
<organism evidence="2 3">
    <name type="scientific">Candidatus Accumulibacter contiguus</name>
    <dbReference type="NCBI Taxonomy" id="2954381"/>
    <lineage>
        <taxon>Bacteria</taxon>
        <taxon>Pseudomonadati</taxon>
        <taxon>Pseudomonadota</taxon>
        <taxon>Betaproteobacteria</taxon>
        <taxon>Candidatus Accumulibacter</taxon>
    </lineage>
</organism>
<dbReference type="Proteomes" id="UP000886469">
    <property type="component" value="Unassembled WGS sequence"/>
</dbReference>
<evidence type="ECO:0000313" key="3">
    <source>
        <dbReference type="Proteomes" id="UP000886469"/>
    </source>
</evidence>
<dbReference type="Gene3D" id="2.60.40.4350">
    <property type="match status" value="1"/>
</dbReference>
<dbReference type="Pfam" id="PF09700">
    <property type="entry name" value="Cas_Cmr3"/>
    <property type="match status" value="1"/>
</dbReference>
<feature type="region of interest" description="Disordered" evidence="1">
    <location>
        <begin position="1"/>
        <end position="90"/>
    </location>
</feature>